<dbReference type="AlphaFoldDB" id="A0A1R1SGC5"/>
<dbReference type="SMART" id="SM00563">
    <property type="entry name" value="PlsC"/>
    <property type="match status" value="1"/>
</dbReference>
<evidence type="ECO:0000313" key="5">
    <source>
        <dbReference type="EMBL" id="OMI37355.1"/>
    </source>
</evidence>
<gene>
    <name evidence="5" type="ORF">SPAR_21432</name>
</gene>
<proteinExistence type="predicted"/>
<dbReference type="CDD" id="cd07989">
    <property type="entry name" value="LPLAT_AGPAT-like"/>
    <property type="match status" value="1"/>
</dbReference>
<dbReference type="Proteomes" id="UP000186168">
    <property type="component" value="Unassembled WGS sequence"/>
</dbReference>
<dbReference type="Pfam" id="PF01553">
    <property type="entry name" value="Acyltransferase"/>
    <property type="match status" value="1"/>
</dbReference>
<keyword evidence="2 5" id="KW-0012">Acyltransferase</keyword>
<dbReference type="GO" id="GO:0006654">
    <property type="term" value="P:phosphatidic acid biosynthetic process"/>
    <property type="evidence" value="ECO:0007669"/>
    <property type="project" value="TreeGrafter"/>
</dbReference>
<dbReference type="STRING" id="67365.GCA_001704635_00768"/>
<dbReference type="RefSeq" id="WP_425428748.1">
    <property type="nucleotide sequence ID" value="NZ_ASQP01000298.1"/>
</dbReference>
<evidence type="ECO:0000256" key="2">
    <source>
        <dbReference type="ARBA" id="ARBA00023315"/>
    </source>
</evidence>
<feature type="region of interest" description="Disordered" evidence="3">
    <location>
        <begin position="171"/>
        <end position="196"/>
    </location>
</feature>
<comment type="caution">
    <text evidence="5">The sequence shown here is derived from an EMBL/GenBank/DDBJ whole genome shotgun (WGS) entry which is preliminary data.</text>
</comment>
<feature type="compositionally biased region" description="Polar residues" evidence="3">
    <location>
        <begin position="1"/>
        <end position="12"/>
    </location>
</feature>
<feature type="region of interest" description="Disordered" evidence="3">
    <location>
        <begin position="1"/>
        <end position="25"/>
    </location>
</feature>
<name>A0A1R1SGC5_9ACTN</name>
<keyword evidence="1 5" id="KW-0808">Transferase</keyword>
<organism evidence="5 6">
    <name type="scientific">Streptomyces sparsogenes DSM 40356</name>
    <dbReference type="NCBI Taxonomy" id="1331668"/>
    <lineage>
        <taxon>Bacteria</taxon>
        <taxon>Bacillati</taxon>
        <taxon>Actinomycetota</taxon>
        <taxon>Actinomycetes</taxon>
        <taxon>Kitasatosporales</taxon>
        <taxon>Streptomycetaceae</taxon>
        <taxon>Streptomyces</taxon>
    </lineage>
</organism>
<keyword evidence="6" id="KW-1185">Reference proteome</keyword>
<dbReference type="InterPro" id="IPR002123">
    <property type="entry name" value="Plipid/glycerol_acylTrfase"/>
</dbReference>
<dbReference type="SUPFAM" id="SSF69593">
    <property type="entry name" value="Glycerol-3-phosphate (1)-acyltransferase"/>
    <property type="match status" value="1"/>
</dbReference>
<evidence type="ECO:0000256" key="3">
    <source>
        <dbReference type="SAM" id="MobiDB-lite"/>
    </source>
</evidence>
<protein>
    <submittedName>
        <fullName evidence="5">Phospholipid/glycerol acyltransferase</fullName>
    </submittedName>
</protein>
<dbReference type="PANTHER" id="PTHR10434:SF11">
    <property type="entry name" value="1-ACYL-SN-GLYCEROL-3-PHOSPHATE ACYLTRANSFERASE"/>
    <property type="match status" value="1"/>
</dbReference>
<feature type="compositionally biased region" description="Basic and acidic residues" evidence="3">
    <location>
        <begin position="173"/>
        <end position="184"/>
    </location>
</feature>
<dbReference type="EMBL" id="ASQP01000298">
    <property type="protein sequence ID" value="OMI37355.1"/>
    <property type="molecule type" value="Genomic_DNA"/>
</dbReference>
<dbReference type="GO" id="GO:0003841">
    <property type="term" value="F:1-acylglycerol-3-phosphate O-acyltransferase activity"/>
    <property type="evidence" value="ECO:0007669"/>
    <property type="project" value="TreeGrafter"/>
</dbReference>
<accession>A0A1R1SGC5</accession>
<feature type="domain" description="Phospholipid/glycerol acyltransferase" evidence="4">
    <location>
        <begin position="58"/>
        <end position="168"/>
    </location>
</feature>
<dbReference type="GeneID" id="96748591"/>
<dbReference type="GO" id="GO:0005886">
    <property type="term" value="C:plasma membrane"/>
    <property type="evidence" value="ECO:0007669"/>
    <property type="project" value="TreeGrafter"/>
</dbReference>
<evidence type="ECO:0000256" key="1">
    <source>
        <dbReference type="ARBA" id="ARBA00022679"/>
    </source>
</evidence>
<evidence type="ECO:0000259" key="4">
    <source>
        <dbReference type="SMART" id="SM00563"/>
    </source>
</evidence>
<sequence>MTLSTNETTKAGATTKAPDALPSAGGAAVGRRIGIGLMYGLWRPRVLGAWRIPASGPVILAGNHSHNLDGPMLIGTSPRPVHFLVKKEAFVGPLDPFLRGIGQLKVDRASADRAAITDALGVLERGGVLGIFPEGTRGEGDFASLRAGLAYFAVRSGAPIVPVAVLGTAAAPKGRDPVERESARRPRGTSGRGSDQYAATAAWSTVDRGYGAPEAGAAEKKRRRGRLVPGLPPLRSRIDVVFGDPFEAGDGSGRRTRAALDEATVRIQKRLGAHLADARRLTGRHGHP</sequence>
<dbReference type="PANTHER" id="PTHR10434">
    <property type="entry name" value="1-ACYL-SN-GLYCEROL-3-PHOSPHATE ACYLTRANSFERASE"/>
    <property type="match status" value="1"/>
</dbReference>
<evidence type="ECO:0000313" key="6">
    <source>
        <dbReference type="Proteomes" id="UP000186168"/>
    </source>
</evidence>
<reference evidence="5 6" key="1">
    <citation type="submission" date="2013-05" db="EMBL/GenBank/DDBJ databases">
        <title>Genome sequence of Streptomyces sparsogenes DSM 40356.</title>
        <authorList>
            <person name="Coyne S."/>
            <person name="Seebeck F.P."/>
        </authorList>
    </citation>
    <scope>NUCLEOTIDE SEQUENCE [LARGE SCALE GENOMIC DNA]</scope>
    <source>
        <strain evidence="5 6">DSM 40356</strain>
    </source>
</reference>